<protein>
    <submittedName>
        <fullName evidence="5">AraC family transcriptional regulator</fullName>
    </submittedName>
</protein>
<dbReference type="Proteomes" id="UP001153387">
    <property type="component" value="Unassembled WGS sequence"/>
</dbReference>
<dbReference type="Pfam" id="PF02311">
    <property type="entry name" value="AraC_binding"/>
    <property type="match status" value="1"/>
</dbReference>
<dbReference type="InterPro" id="IPR037923">
    <property type="entry name" value="HTH-like"/>
</dbReference>
<name>A0A9X4KGE0_9BACL</name>
<keyword evidence="2" id="KW-0238">DNA-binding</keyword>
<evidence type="ECO:0000256" key="1">
    <source>
        <dbReference type="ARBA" id="ARBA00023015"/>
    </source>
</evidence>
<dbReference type="InterPro" id="IPR003313">
    <property type="entry name" value="AraC-bd"/>
</dbReference>
<dbReference type="InterPro" id="IPR020449">
    <property type="entry name" value="Tscrpt_reg_AraC-type_HTH"/>
</dbReference>
<evidence type="ECO:0000313" key="5">
    <source>
        <dbReference type="EMBL" id="MDG0791682.1"/>
    </source>
</evidence>
<keyword evidence="3" id="KW-0804">Transcription</keyword>
<dbReference type="PANTHER" id="PTHR43280:SF28">
    <property type="entry name" value="HTH-TYPE TRANSCRIPTIONAL ACTIVATOR RHAS"/>
    <property type="match status" value="1"/>
</dbReference>
<dbReference type="GO" id="GO:0043565">
    <property type="term" value="F:sequence-specific DNA binding"/>
    <property type="evidence" value="ECO:0007669"/>
    <property type="project" value="InterPro"/>
</dbReference>
<dbReference type="InterPro" id="IPR018060">
    <property type="entry name" value="HTH_AraC"/>
</dbReference>
<dbReference type="RefSeq" id="WP_277565539.1">
    <property type="nucleotide sequence ID" value="NZ_JAPDHZ010000003.1"/>
</dbReference>
<proteinExistence type="predicted"/>
<keyword evidence="1" id="KW-0805">Transcription regulation</keyword>
<reference evidence="5 6" key="1">
    <citation type="submission" date="2022-10" db="EMBL/GenBank/DDBJ databases">
        <title>Comparative genomic analysis of Cohnella hashimotonis sp. nov., isolated from the International Space Station.</title>
        <authorList>
            <person name="Simpson A."/>
            <person name="Venkateswaran K."/>
        </authorList>
    </citation>
    <scope>NUCLEOTIDE SEQUENCE [LARGE SCALE GENOMIC DNA]</scope>
    <source>
        <strain evidence="5 6">DSM 18997</strain>
    </source>
</reference>
<feature type="domain" description="HTH araC/xylS-type" evidence="4">
    <location>
        <begin position="195"/>
        <end position="293"/>
    </location>
</feature>
<evidence type="ECO:0000259" key="4">
    <source>
        <dbReference type="PROSITE" id="PS01124"/>
    </source>
</evidence>
<dbReference type="SUPFAM" id="SSF46689">
    <property type="entry name" value="Homeodomain-like"/>
    <property type="match status" value="2"/>
</dbReference>
<dbReference type="SUPFAM" id="SSF51215">
    <property type="entry name" value="Regulatory protein AraC"/>
    <property type="match status" value="1"/>
</dbReference>
<dbReference type="GO" id="GO:0003700">
    <property type="term" value="F:DNA-binding transcription factor activity"/>
    <property type="evidence" value="ECO:0007669"/>
    <property type="project" value="InterPro"/>
</dbReference>
<evidence type="ECO:0000256" key="3">
    <source>
        <dbReference type="ARBA" id="ARBA00023163"/>
    </source>
</evidence>
<comment type="caution">
    <text evidence="5">The sequence shown here is derived from an EMBL/GenBank/DDBJ whole genome shotgun (WGS) entry which is preliminary data.</text>
</comment>
<accession>A0A9X4KGE0</accession>
<organism evidence="5 6">
    <name type="scientific">Cohnella ginsengisoli</name>
    <dbReference type="NCBI Taxonomy" id="425004"/>
    <lineage>
        <taxon>Bacteria</taxon>
        <taxon>Bacillati</taxon>
        <taxon>Bacillota</taxon>
        <taxon>Bacilli</taxon>
        <taxon>Bacillales</taxon>
        <taxon>Paenibacillaceae</taxon>
        <taxon>Cohnella</taxon>
    </lineage>
</organism>
<evidence type="ECO:0000256" key="2">
    <source>
        <dbReference type="ARBA" id="ARBA00023125"/>
    </source>
</evidence>
<evidence type="ECO:0000313" key="6">
    <source>
        <dbReference type="Proteomes" id="UP001153387"/>
    </source>
</evidence>
<dbReference type="Gene3D" id="2.60.120.10">
    <property type="entry name" value="Jelly Rolls"/>
    <property type="match status" value="1"/>
</dbReference>
<dbReference type="InterPro" id="IPR009057">
    <property type="entry name" value="Homeodomain-like_sf"/>
</dbReference>
<sequence length="296" mass="33674">MHSPELREDTYLSDGAYPVNLFRNHCPPGAVGRSALYLHWHDHFEWIYTVSGRAIFHIDSQPYETAPGDLLLVPSGGLHVGYALTEEPVEYWSLVFNRSLLQGLPVDPLHDRYLAAFAEGSQRLPVKFAADEAQYEPIRSGILEIGEEFAGKKRAYELVVKAKLYQIFALAARFCMPERDGEQADRTGRRMDRFKSLILHIESHYADKLTIEDAARLVSLNPYHFCKVFKNATGRTFVEFVNQHRMNVADRLLREGELTVTEIAERVGIDNPNYFTKLFKQIKGMTPSEAKKRGGG</sequence>
<dbReference type="EMBL" id="JAPDHZ010000003">
    <property type="protein sequence ID" value="MDG0791682.1"/>
    <property type="molecule type" value="Genomic_DNA"/>
</dbReference>
<dbReference type="InterPro" id="IPR014710">
    <property type="entry name" value="RmlC-like_jellyroll"/>
</dbReference>
<dbReference type="PRINTS" id="PR00032">
    <property type="entry name" value="HTHARAC"/>
</dbReference>
<dbReference type="Pfam" id="PF12833">
    <property type="entry name" value="HTH_18"/>
    <property type="match status" value="1"/>
</dbReference>
<dbReference type="Gene3D" id="1.10.10.60">
    <property type="entry name" value="Homeodomain-like"/>
    <property type="match status" value="2"/>
</dbReference>
<dbReference type="CDD" id="cd02208">
    <property type="entry name" value="cupin_RmlC-like"/>
    <property type="match status" value="1"/>
</dbReference>
<dbReference type="PANTHER" id="PTHR43280">
    <property type="entry name" value="ARAC-FAMILY TRANSCRIPTIONAL REGULATOR"/>
    <property type="match status" value="1"/>
</dbReference>
<dbReference type="SMART" id="SM00342">
    <property type="entry name" value="HTH_ARAC"/>
    <property type="match status" value="1"/>
</dbReference>
<gene>
    <name evidence="5" type="ORF">OMP38_12965</name>
</gene>
<keyword evidence="6" id="KW-1185">Reference proteome</keyword>
<dbReference type="PROSITE" id="PS01124">
    <property type="entry name" value="HTH_ARAC_FAMILY_2"/>
    <property type="match status" value="1"/>
</dbReference>
<dbReference type="AlphaFoldDB" id="A0A9X4KGE0"/>